<dbReference type="Gene3D" id="3.30.2130.10">
    <property type="entry name" value="VC0802-like"/>
    <property type="match status" value="1"/>
</dbReference>
<feature type="domain" description="ACT" evidence="1">
    <location>
        <begin position="5"/>
        <end position="79"/>
    </location>
</feature>
<dbReference type="PANTHER" id="PTHR40099">
    <property type="entry name" value="ACETOLACTATE SYNTHASE, SMALL SUBUNIT"/>
    <property type="match status" value="1"/>
</dbReference>
<dbReference type="AlphaFoldDB" id="A0A9Y2AIW3"/>
<dbReference type="EMBL" id="CP120678">
    <property type="protein sequence ID" value="WIW70245.1"/>
    <property type="molecule type" value="Genomic_DNA"/>
</dbReference>
<evidence type="ECO:0000259" key="1">
    <source>
        <dbReference type="PROSITE" id="PS51671"/>
    </source>
</evidence>
<evidence type="ECO:0000313" key="2">
    <source>
        <dbReference type="EMBL" id="WIW70245.1"/>
    </source>
</evidence>
<dbReference type="PROSITE" id="PS51671">
    <property type="entry name" value="ACT"/>
    <property type="match status" value="1"/>
</dbReference>
<reference evidence="2" key="1">
    <citation type="submission" date="2023-03" db="EMBL/GenBank/DDBJ databases">
        <title>Selenobaculum gbiensis gen. nov. sp. nov., a new bacterium isolated from the gut microbiota of IBD patient.</title>
        <authorList>
            <person name="Yeo S."/>
            <person name="Park H."/>
            <person name="Huh C.S."/>
        </authorList>
    </citation>
    <scope>NUCLEOTIDE SEQUENCE</scope>
    <source>
        <strain evidence="2">ICN-92133</strain>
    </source>
</reference>
<dbReference type="RefSeq" id="WP_147670036.1">
    <property type="nucleotide sequence ID" value="NZ_CP120678.1"/>
</dbReference>
<proteinExistence type="predicted"/>
<dbReference type="SUPFAM" id="SSF55021">
    <property type="entry name" value="ACT-like"/>
    <property type="match status" value="1"/>
</dbReference>
<accession>A0A9Y2AIW3</accession>
<evidence type="ECO:0000313" key="3">
    <source>
        <dbReference type="Proteomes" id="UP001243623"/>
    </source>
</evidence>
<dbReference type="PANTHER" id="PTHR40099:SF1">
    <property type="entry name" value="ACETOLACTATE SYNTHASE, SMALL SUBUNIT"/>
    <property type="match status" value="1"/>
</dbReference>
<protein>
    <submittedName>
        <fullName evidence="2">ACT domain-containing protein</fullName>
    </submittedName>
</protein>
<dbReference type="Pfam" id="PF19571">
    <property type="entry name" value="ACT_8"/>
    <property type="match status" value="1"/>
</dbReference>
<name>A0A9Y2AIW3_9FIRM</name>
<dbReference type="KEGG" id="sgbi:P3F81_10145"/>
<dbReference type="InterPro" id="IPR002912">
    <property type="entry name" value="ACT_dom"/>
</dbReference>
<dbReference type="Proteomes" id="UP001243623">
    <property type="component" value="Chromosome"/>
</dbReference>
<keyword evidence="3" id="KW-1185">Reference proteome</keyword>
<dbReference type="InterPro" id="IPR045739">
    <property type="entry name" value="ACT_dom_pair"/>
</dbReference>
<dbReference type="InterPro" id="IPR045865">
    <property type="entry name" value="ACT-like_dom_sf"/>
</dbReference>
<gene>
    <name evidence="2" type="ORF">P3F81_10145</name>
</gene>
<sequence>MFIKQVSVFIENRAGRLADLLEVLARNNVNLIALSLADTAEYGMMRMVVSDAEAAIKALKEEGMSAMLTDVICVRIDHAAGSLHKAMKDIITEVGIEYMYAFSIGKEALNVIKFSEPEKAAELIKKHNIGIWNAGDIENI</sequence>
<organism evidence="2 3">
    <name type="scientific">Selenobaculum gibii</name>
    <dbReference type="NCBI Taxonomy" id="3054208"/>
    <lineage>
        <taxon>Bacteria</taxon>
        <taxon>Bacillati</taxon>
        <taxon>Bacillota</taxon>
        <taxon>Negativicutes</taxon>
        <taxon>Selenomonadales</taxon>
        <taxon>Selenomonadaceae</taxon>
        <taxon>Selenobaculum</taxon>
    </lineage>
</organism>